<gene>
    <name evidence="1" type="ORF">BWK72_00935</name>
</gene>
<reference evidence="1 2" key="1">
    <citation type="submission" date="2017-01" db="EMBL/GenBank/DDBJ databases">
        <title>Novel large sulfur bacteria in the metagenomes of groundwater-fed chemosynthetic microbial mats in the Lake Huron basin.</title>
        <authorList>
            <person name="Sharrar A.M."/>
            <person name="Flood B.E."/>
            <person name="Bailey J.V."/>
            <person name="Jones D.S."/>
            <person name="Biddanda B."/>
            <person name="Ruberg S.A."/>
            <person name="Marcus D.N."/>
            <person name="Dick G.J."/>
        </authorList>
    </citation>
    <scope>NUCLEOTIDE SEQUENCE [LARGE SCALE GENOMIC DNA]</scope>
    <source>
        <strain evidence="1">A7</strain>
    </source>
</reference>
<evidence type="ECO:0000313" key="2">
    <source>
        <dbReference type="Proteomes" id="UP000192505"/>
    </source>
</evidence>
<proteinExistence type="predicted"/>
<evidence type="ECO:0000313" key="1">
    <source>
        <dbReference type="EMBL" id="OQW89843.1"/>
    </source>
</evidence>
<sequence length="65" mass="7002">MVGDGKALDALDAVTGVVGLGRRKGLRATIMGSCGRVGEMGWRTRVRRVASQFENFQVLCLSYQG</sequence>
<organism evidence="1 2">
    <name type="scientific">Rhodoferax ferrireducens</name>
    <dbReference type="NCBI Taxonomy" id="192843"/>
    <lineage>
        <taxon>Bacteria</taxon>
        <taxon>Pseudomonadati</taxon>
        <taxon>Pseudomonadota</taxon>
        <taxon>Betaproteobacteria</taxon>
        <taxon>Burkholderiales</taxon>
        <taxon>Comamonadaceae</taxon>
        <taxon>Rhodoferax</taxon>
    </lineage>
</organism>
<dbReference type="Proteomes" id="UP000192505">
    <property type="component" value="Unassembled WGS sequence"/>
</dbReference>
<accession>A0A1W9KYL9</accession>
<protein>
    <submittedName>
        <fullName evidence="1">Uncharacterized protein</fullName>
    </submittedName>
</protein>
<dbReference type="AlphaFoldDB" id="A0A1W9KYL9"/>
<dbReference type="EMBL" id="MTEI01000001">
    <property type="protein sequence ID" value="OQW89843.1"/>
    <property type="molecule type" value="Genomic_DNA"/>
</dbReference>
<name>A0A1W9KYL9_9BURK</name>
<comment type="caution">
    <text evidence="1">The sequence shown here is derived from an EMBL/GenBank/DDBJ whole genome shotgun (WGS) entry which is preliminary data.</text>
</comment>